<name>A0ABW4XVJ2_9FLAO</name>
<accession>A0ABW4XVJ2</accession>
<protein>
    <submittedName>
        <fullName evidence="1">Methyltransferase type 11</fullName>
    </submittedName>
</protein>
<dbReference type="RefSeq" id="WP_379829764.1">
    <property type="nucleotide sequence ID" value="NZ_JBHUHU010000001.1"/>
</dbReference>
<keyword evidence="2" id="KW-1185">Reference proteome</keyword>
<dbReference type="GO" id="GO:0032259">
    <property type="term" value="P:methylation"/>
    <property type="evidence" value="ECO:0007669"/>
    <property type="project" value="UniProtKB-KW"/>
</dbReference>
<evidence type="ECO:0000313" key="1">
    <source>
        <dbReference type="EMBL" id="MFD2098999.1"/>
    </source>
</evidence>
<organism evidence="1 2">
    <name type="scientific">Flagellimonas iocasae</name>
    <dbReference type="NCBI Taxonomy" id="2055905"/>
    <lineage>
        <taxon>Bacteria</taxon>
        <taxon>Pseudomonadati</taxon>
        <taxon>Bacteroidota</taxon>
        <taxon>Flavobacteriia</taxon>
        <taxon>Flavobacteriales</taxon>
        <taxon>Flavobacteriaceae</taxon>
        <taxon>Flagellimonas</taxon>
    </lineage>
</organism>
<evidence type="ECO:0000313" key="2">
    <source>
        <dbReference type="Proteomes" id="UP001597342"/>
    </source>
</evidence>
<gene>
    <name evidence="1" type="ORF">ACFSJE_04380</name>
</gene>
<sequence length="72" mass="8272">MVEIFQTNLTNGRAAQKLLEQLSHLFPEYRMNFDLEDCDNILRVESVKHSVEVIPIIEAVQGYGHYIAVLPD</sequence>
<dbReference type="GO" id="GO:0008168">
    <property type="term" value="F:methyltransferase activity"/>
    <property type="evidence" value="ECO:0007669"/>
    <property type="project" value="UniProtKB-KW"/>
</dbReference>
<keyword evidence="1" id="KW-0808">Transferase</keyword>
<dbReference type="EMBL" id="JBHUHU010000001">
    <property type="protein sequence ID" value="MFD2098999.1"/>
    <property type="molecule type" value="Genomic_DNA"/>
</dbReference>
<comment type="caution">
    <text evidence="1">The sequence shown here is derived from an EMBL/GenBank/DDBJ whole genome shotgun (WGS) entry which is preliminary data.</text>
</comment>
<dbReference type="Proteomes" id="UP001597342">
    <property type="component" value="Unassembled WGS sequence"/>
</dbReference>
<reference evidence="2" key="1">
    <citation type="journal article" date="2019" name="Int. J. Syst. Evol. Microbiol.">
        <title>The Global Catalogue of Microorganisms (GCM) 10K type strain sequencing project: providing services to taxonomists for standard genome sequencing and annotation.</title>
        <authorList>
            <consortium name="The Broad Institute Genomics Platform"/>
            <consortium name="The Broad Institute Genome Sequencing Center for Infectious Disease"/>
            <person name="Wu L."/>
            <person name="Ma J."/>
        </authorList>
    </citation>
    <scope>NUCLEOTIDE SEQUENCE [LARGE SCALE GENOMIC DNA]</scope>
    <source>
        <strain evidence="2">JCM 3389</strain>
    </source>
</reference>
<proteinExistence type="predicted"/>
<keyword evidence="1" id="KW-0489">Methyltransferase</keyword>